<dbReference type="PANTHER" id="PTHR30535:SF34">
    <property type="entry name" value="MOLYBDATE-BINDING PROTEIN MOLA"/>
    <property type="match status" value="1"/>
</dbReference>
<reference evidence="4" key="1">
    <citation type="submission" date="2016-11" db="EMBL/GenBank/DDBJ databases">
        <authorList>
            <person name="Varghese N."/>
            <person name="Submissions S."/>
        </authorList>
    </citation>
    <scope>NUCLEOTIDE SEQUENCE [LARGE SCALE GENOMIC DNA]</scope>
    <source>
        <strain evidence="4">DSM 26349</strain>
    </source>
</reference>
<gene>
    <name evidence="3" type="ORF">SAMN04487908_11713</name>
</gene>
<dbReference type="InterPro" id="IPR002491">
    <property type="entry name" value="ABC_transptr_periplasmic_BD"/>
</dbReference>
<feature type="domain" description="Fe/B12 periplasmic-binding" evidence="2">
    <location>
        <begin position="116"/>
        <end position="388"/>
    </location>
</feature>
<protein>
    <submittedName>
        <fullName evidence="3">Iron complex transport system substrate-binding protein</fullName>
    </submittedName>
</protein>
<evidence type="ECO:0000259" key="2">
    <source>
        <dbReference type="PROSITE" id="PS50983"/>
    </source>
</evidence>
<proteinExistence type="predicted"/>
<dbReference type="PANTHER" id="PTHR30535">
    <property type="entry name" value="VITAMIN B12-BINDING PROTEIN"/>
    <property type="match status" value="1"/>
</dbReference>
<keyword evidence="1" id="KW-0472">Membrane</keyword>
<feature type="transmembrane region" description="Helical" evidence="1">
    <location>
        <begin position="12"/>
        <end position="37"/>
    </location>
</feature>
<evidence type="ECO:0000313" key="3">
    <source>
        <dbReference type="EMBL" id="SHJ44474.1"/>
    </source>
</evidence>
<dbReference type="PROSITE" id="PS50983">
    <property type="entry name" value="FE_B12_PBP"/>
    <property type="match status" value="1"/>
</dbReference>
<dbReference type="SUPFAM" id="SSF53807">
    <property type="entry name" value="Helical backbone' metal receptor"/>
    <property type="match status" value="1"/>
</dbReference>
<dbReference type="CDD" id="cd01141">
    <property type="entry name" value="TroA_d"/>
    <property type="match status" value="1"/>
</dbReference>
<name>A0A1M6JCW9_9FLAO</name>
<sequence>MIPLQIIYCQKRVYVILVTMLKFKNIALHFFIIVLFISCKNEPKKSSETVITSTNEVAIKYAEGFEITAFEDYKAITLKNPWPGSNLTFKYALVEKGATLPNAENYDAVVEVPVKRIVVTSTTHIPSLESLDEIGALIGFPNLNYISSEKTRAQISDGKIMEVGKNEDLNTEILLDLAPDAVVGFAVDGKNSTFSILQNAGIPVLYNSDWTETSPLGKAEWIKFFGALFNKEKQADSIFNSIETAYLSAKEIASTANERPTVISGAMFKDIWYMPQGESWGAQFIEDANGNYLWSDSKGTGSLSLSLESVLEKGHGADIWIGPAQFTRFEDLQNASQAYTQFNAFKNKEVYTYNLKKGKKGGSIYFELAPNRPDLVLQDLIKILHPELLPEHTLYFFSKLQ</sequence>
<dbReference type="Proteomes" id="UP000184172">
    <property type="component" value="Unassembled WGS sequence"/>
</dbReference>
<dbReference type="Gene3D" id="3.40.50.1980">
    <property type="entry name" value="Nitrogenase molybdenum iron protein domain"/>
    <property type="match status" value="2"/>
</dbReference>
<evidence type="ECO:0000313" key="4">
    <source>
        <dbReference type="Proteomes" id="UP000184172"/>
    </source>
</evidence>
<keyword evidence="1" id="KW-1133">Transmembrane helix</keyword>
<accession>A0A1M6JCW9</accession>
<dbReference type="InterPro" id="IPR050902">
    <property type="entry name" value="ABC_Transporter_SBP"/>
</dbReference>
<dbReference type="AlphaFoldDB" id="A0A1M6JCW9"/>
<keyword evidence="1" id="KW-0812">Transmembrane</keyword>
<dbReference type="EMBL" id="FQYV01000017">
    <property type="protein sequence ID" value="SHJ44474.1"/>
    <property type="molecule type" value="Genomic_DNA"/>
</dbReference>
<dbReference type="STRING" id="797419.SAMN05216556_11713"/>
<organism evidence="3 4">
    <name type="scientific">Aequorivita viscosa</name>
    <dbReference type="NCBI Taxonomy" id="797419"/>
    <lineage>
        <taxon>Bacteria</taxon>
        <taxon>Pseudomonadati</taxon>
        <taxon>Bacteroidota</taxon>
        <taxon>Flavobacteriia</taxon>
        <taxon>Flavobacteriales</taxon>
        <taxon>Flavobacteriaceae</taxon>
        <taxon>Aequorivita</taxon>
    </lineage>
</organism>
<dbReference type="Pfam" id="PF01497">
    <property type="entry name" value="Peripla_BP_2"/>
    <property type="match status" value="1"/>
</dbReference>
<keyword evidence="4" id="KW-1185">Reference proteome</keyword>
<dbReference type="GO" id="GO:0071281">
    <property type="term" value="P:cellular response to iron ion"/>
    <property type="evidence" value="ECO:0007669"/>
    <property type="project" value="TreeGrafter"/>
</dbReference>
<evidence type="ECO:0000256" key="1">
    <source>
        <dbReference type="SAM" id="Phobius"/>
    </source>
</evidence>